<evidence type="ECO:0000313" key="2">
    <source>
        <dbReference type="EMBL" id="GAC66579.1"/>
    </source>
</evidence>
<feature type="transmembrane region" description="Helical" evidence="1">
    <location>
        <begin position="145"/>
        <end position="168"/>
    </location>
</feature>
<feature type="transmembrane region" description="Helical" evidence="1">
    <location>
        <begin position="112"/>
        <end position="133"/>
    </location>
</feature>
<protein>
    <submittedName>
        <fullName evidence="2">Uncharacterized protein</fullName>
    </submittedName>
</protein>
<proteinExistence type="predicted"/>
<dbReference type="EMBL" id="BANX01000003">
    <property type="protein sequence ID" value="GAC66579.1"/>
    <property type="molecule type" value="Genomic_DNA"/>
</dbReference>
<evidence type="ECO:0000313" key="3">
    <source>
        <dbReference type="Proteomes" id="UP000011666"/>
    </source>
</evidence>
<dbReference type="Proteomes" id="UP000011666">
    <property type="component" value="Unassembled WGS sequence"/>
</dbReference>
<reference evidence="2 3" key="1">
    <citation type="submission" date="2013-01" db="EMBL/GenBank/DDBJ databases">
        <title>Whole genome shotgun sequence of Gordonia soli NBRC 108243.</title>
        <authorList>
            <person name="Isaki-Nakamura S."/>
            <person name="Hosoyama A."/>
            <person name="Tsuchikane K."/>
            <person name="Ando Y."/>
            <person name="Baba S."/>
            <person name="Ohji S."/>
            <person name="Hamada M."/>
            <person name="Tamura T."/>
            <person name="Yamazoe A."/>
            <person name="Yamazaki S."/>
            <person name="Fujita N."/>
        </authorList>
    </citation>
    <scope>NUCLEOTIDE SEQUENCE [LARGE SCALE GENOMIC DNA]</scope>
    <source>
        <strain evidence="2 3">NBRC 108243</strain>
    </source>
</reference>
<gene>
    <name evidence="2" type="ORF">GS4_03_00270</name>
</gene>
<accession>M0QDQ9</accession>
<comment type="caution">
    <text evidence="2">The sequence shown here is derived from an EMBL/GenBank/DDBJ whole genome shotgun (WGS) entry which is preliminary data.</text>
</comment>
<keyword evidence="1" id="KW-0472">Membrane</keyword>
<dbReference type="STRING" id="1223545.GS4_03_00270"/>
<keyword evidence="1" id="KW-1133">Transmembrane helix</keyword>
<dbReference type="RefSeq" id="WP_007616933.1">
    <property type="nucleotide sequence ID" value="NZ_BANX01000003.1"/>
</dbReference>
<dbReference type="AlphaFoldDB" id="M0QDQ9"/>
<feature type="transmembrane region" description="Helical" evidence="1">
    <location>
        <begin position="6"/>
        <end position="26"/>
    </location>
</feature>
<keyword evidence="1" id="KW-0812">Transmembrane</keyword>
<keyword evidence="3" id="KW-1185">Reference proteome</keyword>
<organism evidence="2 3">
    <name type="scientific">Gordonia soli NBRC 108243</name>
    <dbReference type="NCBI Taxonomy" id="1223545"/>
    <lineage>
        <taxon>Bacteria</taxon>
        <taxon>Bacillati</taxon>
        <taxon>Actinomycetota</taxon>
        <taxon>Actinomycetes</taxon>
        <taxon>Mycobacteriales</taxon>
        <taxon>Gordoniaceae</taxon>
        <taxon>Gordonia</taxon>
    </lineage>
</organism>
<sequence length="196" mass="21585">MQTNPWVTAGGYILAAIVAAVAVIWNNRQRPHDALKTYVEIWKDLPDDSEVRTELWIQIEIRLRQLTTPVGASLSSEQSAQDVPHEDVSAEEAPIQQQLRGRGAIRQSVKEYASVGGAALCVLGILVGFGNAVGKWVSGEIGSGFGYLVLGLVYAGLLLALYFASTWGSPDNWLRRHRDDMPFKYFVGTEAKDPER</sequence>
<name>M0QDQ9_9ACTN</name>
<evidence type="ECO:0000256" key="1">
    <source>
        <dbReference type="SAM" id="Phobius"/>
    </source>
</evidence>